<dbReference type="AlphaFoldDB" id="A0A5J6MP60"/>
<name>A0A5J6MP60_9PROT</name>
<gene>
    <name evidence="2" type="ORF">FRZ44_42930</name>
</gene>
<accession>A0A5J6MP60</accession>
<reference evidence="2 3" key="1">
    <citation type="submission" date="2019-08" db="EMBL/GenBank/DDBJ databases">
        <title>Hyperibacter terrae gen. nov., sp. nov. and Hyperibacter viscosus sp. nov., two new members in the family Rhodospirillaceae isolated from the rhizosphere of Hypericum perforatum.</title>
        <authorList>
            <person name="Noviana Z."/>
        </authorList>
    </citation>
    <scope>NUCLEOTIDE SEQUENCE [LARGE SCALE GENOMIC DNA]</scope>
    <source>
        <strain evidence="2 3">R5913</strain>
    </source>
</reference>
<dbReference type="InterPro" id="IPR050789">
    <property type="entry name" value="Diverse_Enzym_Activities"/>
</dbReference>
<organism evidence="2 3">
    <name type="scientific">Hypericibacter terrae</name>
    <dbReference type="NCBI Taxonomy" id="2602015"/>
    <lineage>
        <taxon>Bacteria</taxon>
        <taxon>Pseudomonadati</taxon>
        <taxon>Pseudomonadota</taxon>
        <taxon>Alphaproteobacteria</taxon>
        <taxon>Rhodospirillales</taxon>
        <taxon>Dongiaceae</taxon>
        <taxon>Hypericibacter</taxon>
    </lineage>
</organism>
<evidence type="ECO:0000313" key="3">
    <source>
        <dbReference type="Proteomes" id="UP000326202"/>
    </source>
</evidence>
<dbReference type="Gene3D" id="3.40.710.10">
    <property type="entry name" value="DD-peptidase/beta-lactamase superfamily"/>
    <property type="match status" value="1"/>
</dbReference>
<dbReference type="PANTHER" id="PTHR43283">
    <property type="entry name" value="BETA-LACTAMASE-RELATED"/>
    <property type="match status" value="1"/>
</dbReference>
<dbReference type="InterPro" id="IPR001466">
    <property type="entry name" value="Beta-lactam-related"/>
</dbReference>
<dbReference type="SUPFAM" id="SSF56601">
    <property type="entry name" value="beta-lactamase/transpeptidase-like"/>
    <property type="match status" value="1"/>
</dbReference>
<dbReference type="InterPro" id="IPR012338">
    <property type="entry name" value="Beta-lactam/transpept-like"/>
</dbReference>
<proteinExistence type="predicted"/>
<dbReference type="PANTHER" id="PTHR43283:SF7">
    <property type="entry name" value="BETA-LACTAMASE-RELATED DOMAIN-CONTAINING PROTEIN"/>
    <property type="match status" value="1"/>
</dbReference>
<evidence type="ECO:0000313" key="2">
    <source>
        <dbReference type="EMBL" id="QEX18981.1"/>
    </source>
</evidence>
<evidence type="ECO:0000259" key="1">
    <source>
        <dbReference type="Pfam" id="PF00144"/>
    </source>
</evidence>
<keyword evidence="2" id="KW-0378">Hydrolase</keyword>
<dbReference type="EMBL" id="CP042906">
    <property type="protein sequence ID" value="QEX18981.1"/>
    <property type="molecule type" value="Genomic_DNA"/>
</dbReference>
<dbReference type="RefSeq" id="WP_151179086.1">
    <property type="nucleotide sequence ID" value="NZ_CP042906.1"/>
</dbReference>
<protein>
    <submittedName>
        <fullName evidence="2">6-aminohexanoate-dimer hydrolase</fullName>
    </submittedName>
</protein>
<dbReference type="Pfam" id="PF00144">
    <property type="entry name" value="Beta-lactamase"/>
    <property type="match status" value="1"/>
</dbReference>
<dbReference type="GO" id="GO:0016787">
    <property type="term" value="F:hydrolase activity"/>
    <property type="evidence" value="ECO:0007669"/>
    <property type="project" value="UniProtKB-KW"/>
</dbReference>
<dbReference type="KEGG" id="htq:FRZ44_42930"/>
<keyword evidence="3" id="KW-1185">Reference proteome</keyword>
<dbReference type="Proteomes" id="UP000326202">
    <property type="component" value="Chromosome"/>
</dbReference>
<dbReference type="OrthoDB" id="9814204at2"/>
<feature type="domain" description="Beta-lactamase-related" evidence="1">
    <location>
        <begin position="80"/>
        <end position="371"/>
    </location>
</feature>
<sequence>MQPRHAKRITPLNWDQPGNAAWSFSHMRRLFPTAAVARGTGPVAVLPQASQDLDRLPLGRDDGSNITLLDFLRASDTNGFIVLHRGRVVYERYFNGLEPEDAHLAMSVSKSVAGDLMGILVAEERIDPAAPIARYIPDLKSTGYADATVQHVLDMQTGVRFVEDYYDLNSDAFTIDIACGWKPPRKADDPISLYDMIRAIKPERAHGEYFTYRSADTDLLGWLMETVTGTDLADLLSDRLWSKLGTEHDACYALDKVGTALADGGFCASLRDFARFGQMHLDQGLFNGRQIVPADWVRRTRRGDPGKFRGEPYKTQMPKGAYSHQWWVRDSHTGVQLARGIFGQMIYVDPPNEMVAVKLSTWPKPTMPEMIVETLRALDTIAAWVTQDG</sequence>